<evidence type="ECO:0000313" key="3">
    <source>
        <dbReference type="Proteomes" id="UP000332933"/>
    </source>
</evidence>
<proteinExistence type="predicted"/>
<keyword evidence="3" id="KW-1185">Reference proteome</keyword>
<evidence type="ECO:0000313" key="1">
    <source>
        <dbReference type="EMBL" id="KAF0698128.1"/>
    </source>
</evidence>
<reference evidence="1" key="2">
    <citation type="submission" date="2019-06" db="EMBL/GenBank/DDBJ databases">
        <title>Genomics analysis of Aphanomyces spp. identifies a new class of oomycete effector associated with host adaptation.</title>
        <authorList>
            <person name="Gaulin E."/>
        </authorList>
    </citation>
    <scope>NUCLEOTIDE SEQUENCE</scope>
    <source>
        <strain evidence="1">CBS 578.67</strain>
    </source>
</reference>
<dbReference type="Gene3D" id="3.80.10.10">
    <property type="entry name" value="Ribonuclease Inhibitor"/>
    <property type="match status" value="1"/>
</dbReference>
<dbReference type="EMBL" id="CAADRA010005281">
    <property type="protein sequence ID" value="VFT88090.1"/>
    <property type="molecule type" value="Genomic_DNA"/>
</dbReference>
<dbReference type="SUPFAM" id="SSF52047">
    <property type="entry name" value="RNI-like"/>
    <property type="match status" value="1"/>
</dbReference>
<dbReference type="EMBL" id="VJMH01005260">
    <property type="protein sequence ID" value="KAF0698128.1"/>
    <property type="molecule type" value="Genomic_DNA"/>
</dbReference>
<organism evidence="2 3">
    <name type="scientific">Aphanomyces stellatus</name>
    <dbReference type="NCBI Taxonomy" id="120398"/>
    <lineage>
        <taxon>Eukaryota</taxon>
        <taxon>Sar</taxon>
        <taxon>Stramenopiles</taxon>
        <taxon>Oomycota</taxon>
        <taxon>Saprolegniomycetes</taxon>
        <taxon>Saprolegniales</taxon>
        <taxon>Verrucalvaceae</taxon>
        <taxon>Aphanomyces</taxon>
    </lineage>
</organism>
<name>A0A485KSE5_9STRA</name>
<sequence length="102" mass="10971">MYSFHNFLCSVTHVETLTLSYTLMRAAGAVYLAQAIQVNTSLSKVEVSGNDIAADGVRWLVHASAHRSPPMALVCAANCACSRDEKPLLRALAHELGVDLSI</sequence>
<reference evidence="2 3" key="1">
    <citation type="submission" date="2019-03" db="EMBL/GenBank/DDBJ databases">
        <authorList>
            <person name="Gaulin E."/>
            <person name="Dumas B."/>
        </authorList>
    </citation>
    <scope>NUCLEOTIDE SEQUENCE [LARGE SCALE GENOMIC DNA]</scope>
    <source>
        <strain evidence="2">CBS 568.67</strain>
    </source>
</reference>
<dbReference type="AlphaFoldDB" id="A0A485KSE5"/>
<accession>A0A485KSE5</accession>
<dbReference type="InterPro" id="IPR032675">
    <property type="entry name" value="LRR_dom_sf"/>
</dbReference>
<dbReference type="Proteomes" id="UP000332933">
    <property type="component" value="Unassembled WGS sequence"/>
</dbReference>
<protein>
    <submittedName>
        <fullName evidence="2">Aste57867_11224 protein</fullName>
    </submittedName>
</protein>
<gene>
    <name evidence="2" type="primary">Aste57867_11224</name>
    <name evidence="1" type="ORF">As57867_011182</name>
    <name evidence="2" type="ORF">ASTE57867_11224</name>
</gene>
<dbReference type="OrthoDB" id="10034042at2759"/>
<evidence type="ECO:0000313" key="2">
    <source>
        <dbReference type="EMBL" id="VFT88090.1"/>
    </source>
</evidence>